<evidence type="ECO:0000313" key="14">
    <source>
        <dbReference type="EMBL" id="TDX86315.1"/>
    </source>
</evidence>
<dbReference type="EMBL" id="SOEO01000001">
    <property type="protein sequence ID" value="TDX86315.1"/>
    <property type="molecule type" value="Genomic_DNA"/>
</dbReference>
<dbReference type="InterPro" id="IPR001915">
    <property type="entry name" value="Peptidase_M48"/>
</dbReference>
<dbReference type="InterPro" id="IPR050083">
    <property type="entry name" value="HtpX_protease"/>
</dbReference>
<comment type="cofactor">
    <cofactor evidence="1">
        <name>Zn(2+)</name>
        <dbReference type="ChEBI" id="CHEBI:29105"/>
    </cofactor>
</comment>
<feature type="transmembrane region" description="Helical" evidence="12">
    <location>
        <begin position="16"/>
        <end position="49"/>
    </location>
</feature>
<evidence type="ECO:0000256" key="4">
    <source>
        <dbReference type="ARBA" id="ARBA00022692"/>
    </source>
</evidence>
<proteinExistence type="predicted"/>
<evidence type="ECO:0000256" key="2">
    <source>
        <dbReference type="ARBA" id="ARBA00022475"/>
    </source>
</evidence>
<keyword evidence="9" id="KW-0482">Metalloprotease</keyword>
<keyword evidence="11" id="KW-0175">Coiled coil</keyword>
<accession>A0A4R8IHH5</accession>
<keyword evidence="15" id="KW-1185">Reference proteome</keyword>
<comment type="caution">
    <text evidence="14">The sequence shown here is derived from an EMBL/GenBank/DDBJ whole genome shotgun (WGS) entry which is preliminary data.</text>
</comment>
<evidence type="ECO:0000256" key="9">
    <source>
        <dbReference type="ARBA" id="ARBA00023049"/>
    </source>
</evidence>
<feature type="coiled-coil region" evidence="11">
    <location>
        <begin position="500"/>
        <end position="527"/>
    </location>
</feature>
<keyword evidence="10 12" id="KW-0472">Membrane</keyword>
<dbReference type="PANTHER" id="PTHR43221">
    <property type="entry name" value="PROTEASE HTPX"/>
    <property type="match status" value="1"/>
</dbReference>
<dbReference type="Pfam" id="PF01435">
    <property type="entry name" value="Peptidase_M48"/>
    <property type="match status" value="1"/>
</dbReference>
<sequence>MTVEVSSDFRKKAKSAIFAIILFIIVYILLFLSAIALTVGCITAGIFLIIAKPMFLTLMLGVGLASLGVLISYFLIKFLFKKHVNDRSYLTEITRNQEPQLFQMIDEIVKEAGTDFPKKVYLAYDVNASVFYDSSFWSMFLPIKKNLIIGIGLVNACTKQELKAILAHEFGHFSQRSMKVGSYVYNVNQIIFNLVNDDESYKNTIQSWANASGYFAIFAGLAIKITQGIQWILNKMYSFVNIRHMALSREMEFHADEVSANIAGSLALEESLLRLDLADNSYNNVLNFYENKIKENKASKNIYKEQSYVMGFLAKESDLENKNDLPVVKLEEAGLFNKSKLVIENQWASHPSTEDRVVRLRQLNIQKNADNQPAKFLFKNFEETEEKLTTKLFSNVQYESEKSNLEFDHFKEEFEANYNKDTFDKIFNNYYDNKNPDKFDIENSSPTNENLSFDELYGKEKIEIAYNLIALQNDKSTIEAISKKELDIKTFDYDGTKYKASDAKKLIPTLENEIKTLEKEVTENDINIYHYFLNLAKTQNLESDFKKTYSDFAECDATYENQFQLYVDLSNAFGFVSVTTPFDQIAKNFKNNIPLEAKLKDALKIILKNPLLENEISEENRKDLDYYANYTMIYFSHNEYFDKNLQQLFFAINSYQYYIARNYFLLKKKLLDEMSSLEKNKKHAEVSSF</sequence>
<keyword evidence="7" id="KW-0862">Zinc</keyword>
<keyword evidence="2" id="KW-1003">Cell membrane</keyword>
<dbReference type="OrthoDB" id="9789270at2"/>
<evidence type="ECO:0000256" key="6">
    <source>
        <dbReference type="ARBA" id="ARBA00022801"/>
    </source>
</evidence>
<organism evidence="14 15">
    <name type="scientific">Epilithonimonas xixisoli</name>
    <dbReference type="NCBI Taxonomy" id="1476462"/>
    <lineage>
        <taxon>Bacteria</taxon>
        <taxon>Pseudomonadati</taxon>
        <taxon>Bacteroidota</taxon>
        <taxon>Flavobacteriia</taxon>
        <taxon>Flavobacteriales</taxon>
        <taxon>Weeksellaceae</taxon>
        <taxon>Chryseobacterium group</taxon>
        <taxon>Epilithonimonas</taxon>
    </lineage>
</organism>
<dbReference type="GO" id="GO:0046872">
    <property type="term" value="F:metal ion binding"/>
    <property type="evidence" value="ECO:0007669"/>
    <property type="project" value="UniProtKB-KW"/>
</dbReference>
<keyword evidence="3 14" id="KW-0645">Protease</keyword>
<dbReference type="CDD" id="cd07328">
    <property type="entry name" value="M48_Ste24p_like"/>
    <property type="match status" value="1"/>
</dbReference>
<dbReference type="AlphaFoldDB" id="A0A4R8IHH5"/>
<evidence type="ECO:0000256" key="3">
    <source>
        <dbReference type="ARBA" id="ARBA00022670"/>
    </source>
</evidence>
<dbReference type="GO" id="GO:0004222">
    <property type="term" value="F:metalloendopeptidase activity"/>
    <property type="evidence" value="ECO:0007669"/>
    <property type="project" value="InterPro"/>
</dbReference>
<dbReference type="GO" id="GO:0006508">
    <property type="term" value="P:proteolysis"/>
    <property type="evidence" value="ECO:0007669"/>
    <property type="project" value="UniProtKB-KW"/>
</dbReference>
<evidence type="ECO:0000256" key="8">
    <source>
        <dbReference type="ARBA" id="ARBA00022989"/>
    </source>
</evidence>
<dbReference type="RefSeq" id="WP_133942939.1">
    <property type="nucleotide sequence ID" value="NZ_SOEO01000001.1"/>
</dbReference>
<evidence type="ECO:0000256" key="10">
    <source>
        <dbReference type="ARBA" id="ARBA00023136"/>
    </source>
</evidence>
<dbReference type="PANTHER" id="PTHR43221:SF2">
    <property type="entry name" value="PROTEASE HTPX HOMOLOG"/>
    <property type="match status" value="1"/>
</dbReference>
<evidence type="ECO:0000256" key="11">
    <source>
        <dbReference type="SAM" id="Coils"/>
    </source>
</evidence>
<gene>
    <name evidence="14" type="ORF">B0I22_0428</name>
</gene>
<evidence type="ECO:0000259" key="13">
    <source>
        <dbReference type="Pfam" id="PF01435"/>
    </source>
</evidence>
<dbReference type="Proteomes" id="UP000295313">
    <property type="component" value="Unassembled WGS sequence"/>
</dbReference>
<evidence type="ECO:0000256" key="12">
    <source>
        <dbReference type="SAM" id="Phobius"/>
    </source>
</evidence>
<feature type="domain" description="Peptidase M48" evidence="13">
    <location>
        <begin position="97"/>
        <end position="362"/>
    </location>
</feature>
<reference evidence="14 15" key="1">
    <citation type="submission" date="2019-03" db="EMBL/GenBank/DDBJ databases">
        <title>Genomic Encyclopedia of Type Strains, Phase III (KMG-III): the genomes of soil and plant-associated and newly described type strains.</title>
        <authorList>
            <person name="Whitman W."/>
        </authorList>
    </citation>
    <scope>NUCLEOTIDE SEQUENCE [LARGE SCALE GENOMIC DNA]</scope>
    <source>
        <strain evidence="14 15">CGMCC 1.12802</strain>
    </source>
</reference>
<protein>
    <submittedName>
        <fullName evidence="14">Zn-dependent protease with chaperone function</fullName>
    </submittedName>
</protein>
<keyword evidence="8 12" id="KW-1133">Transmembrane helix</keyword>
<keyword evidence="4 12" id="KW-0812">Transmembrane</keyword>
<keyword evidence="5" id="KW-0479">Metal-binding</keyword>
<dbReference type="Gene3D" id="3.30.2010.10">
    <property type="entry name" value="Metalloproteases ('zincins'), catalytic domain"/>
    <property type="match status" value="1"/>
</dbReference>
<name>A0A4R8IHH5_9FLAO</name>
<feature type="transmembrane region" description="Helical" evidence="12">
    <location>
        <begin position="55"/>
        <end position="80"/>
    </location>
</feature>
<evidence type="ECO:0000256" key="5">
    <source>
        <dbReference type="ARBA" id="ARBA00022723"/>
    </source>
</evidence>
<evidence type="ECO:0000256" key="1">
    <source>
        <dbReference type="ARBA" id="ARBA00001947"/>
    </source>
</evidence>
<evidence type="ECO:0000256" key="7">
    <source>
        <dbReference type="ARBA" id="ARBA00022833"/>
    </source>
</evidence>
<keyword evidence="6" id="KW-0378">Hydrolase</keyword>
<evidence type="ECO:0000313" key="15">
    <source>
        <dbReference type="Proteomes" id="UP000295313"/>
    </source>
</evidence>